<evidence type="ECO:0000256" key="1">
    <source>
        <dbReference type="SAM" id="MobiDB-lite"/>
    </source>
</evidence>
<feature type="non-terminal residue" evidence="3">
    <location>
        <position position="1"/>
    </location>
</feature>
<feature type="region of interest" description="Disordered" evidence="1">
    <location>
        <begin position="20"/>
        <end position="87"/>
    </location>
</feature>
<gene>
    <name evidence="3" type="ORF">BJ508DRAFT_348790</name>
</gene>
<keyword evidence="4" id="KW-1185">Reference proteome</keyword>
<proteinExistence type="predicted"/>
<name>A0A3N4IJN3_ASCIM</name>
<dbReference type="EMBL" id="ML119650">
    <property type="protein sequence ID" value="RPA86363.1"/>
    <property type="molecule type" value="Genomic_DNA"/>
</dbReference>
<keyword evidence="2" id="KW-0812">Transmembrane</keyword>
<evidence type="ECO:0000313" key="3">
    <source>
        <dbReference type="EMBL" id="RPA86363.1"/>
    </source>
</evidence>
<evidence type="ECO:0000256" key="2">
    <source>
        <dbReference type="SAM" id="Phobius"/>
    </source>
</evidence>
<protein>
    <submittedName>
        <fullName evidence="3">Uncharacterized protein</fullName>
    </submittedName>
</protein>
<evidence type="ECO:0000313" key="4">
    <source>
        <dbReference type="Proteomes" id="UP000275078"/>
    </source>
</evidence>
<reference evidence="3 4" key="1">
    <citation type="journal article" date="2018" name="Nat. Ecol. Evol.">
        <title>Pezizomycetes genomes reveal the molecular basis of ectomycorrhizal truffle lifestyle.</title>
        <authorList>
            <person name="Murat C."/>
            <person name="Payen T."/>
            <person name="Noel B."/>
            <person name="Kuo A."/>
            <person name="Morin E."/>
            <person name="Chen J."/>
            <person name="Kohler A."/>
            <person name="Krizsan K."/>
            <person name="Balestrini R."/>
            <person name="Da Silva C."/>
            <person name="Montanini B."/>
            <person name="Hainaut M."/>
            <person name="Levati E."/>
            <person name="Barry K.W."/>
            <person name="Belfiori B."/>
            <person name="Cichocki N."/>
            <person name="Clum A."/>
            <person name="Dockter R.B."/>
            <person name="Fauchery L."/>
            <person name="Guy J."/>
            <person name="Iotti M."/>
            <person name="Le Tacon F."/>
            <person name="Lindquist E.A."/>
            <person name="Lipzen A."/>
            <person name="Malagnac F."/>
            <person name="Mello A."/>
            <person name="Molinier V."/>
            <person name="Miyauchi S."/>
            <person name="Poulain J."/>
            <person name="Riccioni C."/>
            <person name="Rubini A."/>
            <person name="Sitrit Y."/>
            <person name="Splivallo R."/>
            <person name="Traeger S."/>
            <person name="Wang M."/>
            <person name="Zifcakova L."/>
            <person name="Wipf D."/>
            <person name="Zambonelli A."/>
            <person name="Paolocci F."/>
            <person name="Nowrousian M."/>
            <person name="Ottonello S."/>
            <person name="Baldrian P."/>
            <person name="Spatafora J.W."/>
            <person name="Henrissat B."/>
            <person name="Nagy L.G."/>
            <person name="Aury J.M."/>
            <person name="Wincker P."/>
            <person name="Grigoriev I.V."/>
            <person name="Bonfante P."/>
            <person name="Martin F.M."/>
        </authorList>
    </citation>
    <scope>NUCLEOTIDE SEQUENCE [LARGE SCALE GENOMIC DNA]</scope>
    <source>
        <strain evidence="3 4">RN42</strain>
    </source>
</reference>
<keyword evidence="2" id="KW-1133">Transmembrane helix</keyword>
<feature type="compositionally biased region" description="Basic and acidic residues" evidence="1">
    <location>
        <begin position="73"/>
        <end position="87"/>
    </location>
</feature>
<sequence>QKTRHLRDFLPPLQLLKHHRHTSLHYSSHHDLSTRQNTMPPRKRNNPPASSTALHPPKTARPSKSARPNNRATPEERTHGARTRQYNEDRRVAEQQEMQANAITCLERLLKRRDKVEVMLDDYGTCETASDLQSTRKPCGRPIDSGTKEIIPYGWHLLSPHVTTSSCVVMPLTQLSSVMLLARCGWGISSLEYALLTLSIPARTLIFALVLLLLLFMKK</sequence>
<keyword evidence="2" id="KW-0472">Membrane</keyword>
<dbReference type="AlphaFoldDB" id="A0A3N4IJN3"/>
<organism evidence="3 4">
    <name type="scientific">Ascobolus immersus RN42</name>
    <dbReference type="NCBI Taxonomy" id="1160509"/>
    <lineage>
        <taxon>Eukaryota</taxon>
        <taxon>Fungi</taxon>
        <taxon>Dikarya</taxon>
        <taxon>Ascomycota</taxon>
        <taxon>Pezizomycotina</taxon>
        <taxon>Pezizomycetes</taxon>
        <taxon>Pezizales</taxon>
        <taxon>Ascobolaceae</taxon>
        <taxon>Ascobolus</taxon>
    </lineage>
</organism>
<accession>A0A3N4IJN3</accession>
<feature type="transmembrane region" description="Helical" evidence="2">
    <location>
        <begin position="193"/>
        <end position="216"/>
    </location>
</feature>
<dbReference type="Proteomes" id="UP000275078">
    <property type="component" value="Unassembled WGS sequence"/>
</dbReference>